<dbReference type="EMBL" id="CP011307">
    <property type="protein sequence ID" value="ALP94330.1"/>
    <property type="molecule type" value="Genomic_DNA"/>
</dbReference>
<accession>A0A0S2W4K2</accession>
<organism evidence="1 2">
    <name type="scientific">Intestinimonas butyriciproducens</name>
    <dbReference type="NCBI Taxonomy" id="1297617"/>
    <lineage>
        <taxon>Bacteria</taxon>
        <taxon>Bacillati</taxon>
        <taxon>Bacillota</taxon>
        <taxon>Clostridia</taxon>
        <taxon>Eubacteriales</taxon>
        <taxon>Intestinimonas</taxon>
    </lineage>
</organism>
<evidence type="ECO:0000313" key="2">
    <source>
        <dbReference type="Proteomes" id="UP000064844"/>
    </source>
</evidence>
<dbReference type="AlphaFoldDB" id="A0A0S2W4K2"/>
<proteinExistence type="predicted"/>
<dbReference type="Proteomes" id="UP000064844">
    <property type="component" value="Chromosome"/>
</dbReference>
<reference evidence="1 2" key="1">
    <citation type="journal article" date="2015" name="Nat. Commun.">
        <title>Production of butyrate from lysine and the Amadori product fructoselysine by a human gut commensal.</title>
        <authorList>
            <person name="Bui T.P."/>
            <person name="Ritari J."/>
            <person name="Boeren S."/>
            <person name="de Waard P."/>
            <person name="Plugge C.M."/>
            <person name="de Vos W.M."/>
        </authorList>
    </citation>
    <scope>NUCLEOTIDE SEQUENCE [LARGE SCALE GENOMIC DNA]</scope>
    <source>
        <strain evidence="1 2">AF211</strain>
    </source>
</reference>
<dbReference type="RefSeq" id="WP_158453378.1">
    <property type="nucleotide sequence ID" value="NZ_CP011307.1"/>
</dbReference>
<dbReference type="KEGG" id="ibu:IB211_01939c"/>
<gene>
    <name evidence="1" type="ORF">IB211_01939c</name>
</gene>
<name>A0A0S2W4K2_9FIRM</name>
<keyword evidence="2" id="KW-1185">Reference proteome</keyword>
<evidence type="ECO:0000313" key="1">
    <source>
        <dbReference type="EMBL" id="ALP94330.1"/>
    </source>
</evidence>
<sequence length="52" mass="5996">MSYIGGGMYHAEPCPECGAILWNGRCENPDCVYHWHPNQDEDDEEDPQENDQ</sequence>
<reference evidence="2" key="2">
    <citation type="submission" date="2015-04" db="EMBL/GenBank/DDBJ databases">
        <title>A butyrogenic pathway from the amino acid lysine in a human gut commensal.</title>
        <authorList>
            <person name="de Vos W.M."/>
            <person name="Bui N.T.P."/>
            <person name="Plugge C.M."/>
            <person name="Ritari J."/>
        </authorList>
    </citation>
    <scope>NUCLEOTIDE SEQUENCE [LARGE SCALE GENOMIC DNA]</scope>
    <source>
        <strain evidence="2">AF211</strain>
    </source>
</reference>
<protein>
    <submittedName>
        <fullName evidence="1">Uncharacterized protein</fullName>
    </submittedName>
</protein>
<dbReference type="STRING" id="1297617.IB211_01939c"/>